<dbReference type="RefSeq" id="WP_204404115.1">
    <property type="nucleotide sequence ID" value="NZ_JAFBEE010000026.1"/>
</dbReference>
<sequence length="536" mass="62006">MGPNFIIREFKIEQLYVNPDNARFINAEELPDEVAAIEELTSMKKTHIDRIAKDIATYGLNPNELPIVIPAADNEGHFLVIDGNRRISSIKLMTQYKKELDSMKIESSKKKKLLNLQCNIKTITCVLYEKEEDVNYLIEKLHTSKPGIGQVMWDPQAQDRHNSKSGETSKRLALIEMLRYSKYTSLTVKNILDEEGWLSKLKRFISKKYISFFGIDFDKDNNILLYLEECEVIKGLSQLVYDLNETKANLIAQTKDTREAYLKNFPVEKKPNKEKVNETLVKFNFEAKQFIITGIKNDRIKRSNEENKDVSKESQNSSSSNGEVRKKEDPSSKNDLHNNDEKSEDKNKTGQDNKKTNEKDNDLHNDNKGKKSINSNVSDLKSTAERTTLIPKDEDIPIKNQRTLDLYKELKMVSVILYTNTVSIAFRSLIEFSVECFLDKRNSKWSHNTQITLFQKLAKVINILENEIGKSQLISEIPAIYRSVENYKAKDKKVDINSVTNLNVIIHNSNYHPTEMELKTMYNNYSPLLKRIWEKI</sequence>
<gene>
    <name evidence="2" type="ORF">JOC73_002739</name>
</gene>
<name>A0ABS2NT79_9FIRM</name>
<feature type="compositionally biased region" description="Polar residues" evidence="1">
    <location>
        <begin position="372"/>
        <end position="381"/>
    </location>
</feature>
<keyword evidence="3" id="KW-1185">Reference proteome</keyword>
<feature type="region of interest" description="Disordered" evidence="1">
    <location>
        <begin position="303"/>
        <end position="386"/>
    </location>
</feature>
<accession>A0ABS2NT79</accession>
<evidence type="ECO:0000313" key="3">
    <source>
        <dbReference type="Proteomes" id="UP001314796"/>
    </source>
</evidence>
<feature type="compositionally biased region" description="Basic and acidic residues" evidence="1">
    <location>
        <begin position="303"/>
        <end position="312"/>
    </location>
</feature>
<proteinExistence type="predicted"/>
<evidence type="ECO:0000256" key="1">
    <source>
        <dbReference type="SAM" id="MobiDB-lite"/>
    </source>
</evidence>
<protein>
    <submittedName>
        <fullName evidence="2">Organic radical activating enzyme</fullName>
    </submittedName>
</protein>
<organism evidence="2 3">
    <name type="scientific">Alkaliphilus hydrothermalis</name>
    <dbReference type="NCBI Taxonomy" id="1482730"/>
    <lineage>
        <taxon>Bacteria</taxon>
        <taxon>Bacillati</taxon>
        <taxon>Bacillota</taxon>
        <taxon>Clostridia</taxon>
        <taxon>Peptostreptococcales</taxon>
        <taxon>Natronincolaceae</taxon>
        <taxon>Alkaliphilus</taxon>
    </lineage>
</organism>
<feature type="compositionally biased region" description="Basic and acidic residues" evidence="1">
    <location>
        <begin position="323"/>
        <end position="369"/>
    </location>
</feature>
<comment type="caution">
    <text evidence="2">The sequence shown here is derived from an EMBL/GenBank/DDBJ whole genome shotgun (WGS) entry which is preliminary data.</text>
</comment>
<reference evidence="2 3" key="1">
    <citation type="submission" date="2021-01" db="EMBL/GenBank/DDBJ databases">
        <title>Genomic Encyclopedia of Type Strains, Phase IV (KMG-IV): sequencing the most valuable type-strain genomes for metagenomic binning, comparative biology and taxonomic classification.</title>
        <authorList>
            <person name="Goeker M."/>
        </authorList>
    </citation>
    <scope>NUCLEOTIDE SEQUENCE [LARGE SCALE GENOMIC DNA]</scope>
    <source>
        <strain evidence="2 3">DSM 25890</strain>
    </source>
</reference>
<evidence type="ECO:0000313" key="2">
    <source>
        <dbReference type="EMBL" id="MBM7616163.1"/>
    </source>
</evidence>
<dbReference type="Proteomes" id="UP001314796">
    <property type="component" value="Unassembled WGS sequence"/>
</dbReference>
<dbReference type="EMBL" id="JAFBEE010000026">
    <property type="protein sequence ID" value="MBM7616163.1"/>
    <property type="molecule type" value="Genomic_DNA"/>
</dbReference>